<dbReference type="STRING" id="215250.A0A316YMT0"/>
<feature type="compositionally biased region" description="Low complexity" evidence="1">
    <location>
        <begin position="169"/>
        <end position="180"/>
    </location>
</feature>
<dbReference type="InterPro" id="IPR018306">
    <property type="entry name" value="Phage_T5_Orf172_DNA-bd"/>
</dbReference>
<evidence type="ECO:0000313" key="4">
    <source>
        <dbReference type="Proteomes" id="UP000245768"/>
    </source>
</evidence>
<dbReference type="GeneID" id="37043768"/>
<protein>
    <recommendedName>
        <fullName evidence="2">Bacteriophage T5 Orf172 DNA-binding domain-containing protein</fullName>
    </recommendedName>
</protein>
<feature type="compositionally biased region" description="Polar residues" evidence="1">
    <location>
        <begin position="82"/>
        <end position="91"/>
    </location>
</feature>
<dbReference type="PANTHER" id="PTHR28094">
    <property type="entry name" value="MEIOTICALLY UP-REGULATED GENE 113 PROTEIN"/>
    <property type="match status" value="1"/>
</dbReference>
<evidence type="ECO:0000256" key="1">
    <source>
        <dbReference type="SAM" id="MobiDB-lite"/>
    </source>
</evidence>
<feature type="compositionally biased region" description="Polar residues" evidence="1">
    <location>
        <begin position="1"/>
        <end position="13"/>
    </location>
</feature>
<dbReference type="InterPro" id="IPR053006">
    <property type="entry name" value="Meiosis_regulatory"/>
</dbReference>
<dbReference type="AlphaFoldDB" id="A0A316YMT0"/>
<gene>
    <name evidence="3" type="ORF">FA10DRAFT_267292</name>
</gene>
<dbReference type="OrthoDB" id="2417614at2759"/>
<feature type="compositionally biased region" description="Pro residues" evidence="1">
    <location>
        <begin position="123"/>
        <end position="139"/>
    </location>
</feature>
<evidence type="ECO:0000313" key="3">
    <source>
        <dbReference type="EMBL" id="PWN90860.1"/>
    </source>
</evidence>
<dbReference type="PANTHER" id="PTHR28094:SF1">
    <property type="entry name" value="MEIOTICALLY UP-REGULATED GENE 113 PROTEIN"/>
    <property type="match status" value="1"/>
</dbReference>
<feature type="compositionally biased region" description="Basic and acidic residues" evidence="1">
    <location>
        <begin position="268"/>
        <end position="279"/>
    </location>
</feature>
<dbReference type="EMBL" id="KZ819636">
    <property type="protein sequence ID" value="PWN90860.1"/>
    <property type="molecule type" value="Genomic_DNA"/>
</dbReference>
<feature type="compositionally biased region" description="Basic and acidic residues" evidence="1">
    <location>
        <begin position="207"/>
        <end position="229"/>
    </location>
</feature>
<evidence type="ECO:0000259" key="2">
    <source>
        <dbReference type="Pfam" id="PF10544"/>
    </source>
</evidence>
<feature type="region of interest" description="Disordered" evidence="1">
    <location>
        <begin position="317"/>
        <end position="363"/>
    </location>
</feature>
<reference evidence="3 4" key="1">
    <citation type="journal article" date="2018" name="Mol. Biol. Evol.">
        <title>Broad Genomic Sampling Reveals a Smut Pathogenic Ancestry of the Fungal Clade Ustilaginomycotina.</title>
        <authorList>
            <person name="Kijpornyongpan T."/>
            <person name="Mondo S.J."/>
            <person name="Barry K."/>
            <person name="Sandor L."/>
            <person name="Lee J."/>
            <person name="Lipzen A."/>
            <person name="Pangilinan J."/>
            <person name="LaButti K."/>
            <person name="Hainaut M."/>
            <person name="Henrissat B."/>
            <person name="Grigoriev I.V."/>
            <person name="Spatafora J.W."/>
            <person name="Aime M.C."/>
        </authorList>
    </citation>
    <scope>NUCLEOTIDE SEQUENCE [LARGE SCALE GENOMIC DNA]</scope>
    <source>
        <strain evidence="3 4">MCA 4198</strain>
    </source>
</reference>
<feature type="compositionally biased region" description="Polar residues" evidence="1">
    <location>
        <begin position="44"/>
        <end position="74"/>
    </location>
</feature>
<proteinExistence type="predicted"/>
<feature type="domain" description="Bacteriophage T5 Orf172 DNA-binding" evidence="2">
    <location>
        <begin position="411"/>
        <end position="557"/>
    </location>
</feature>
<keyword evidence="4" id="KW-1185">Reference proteome</keyword>
<name>A0A316YMT0_9BASI</name>
<dbReference type="RefSeq" id="XP_025378058.1">
    <property type="nucleotide sequence ID" value="XM_025521852.1"/>
</dbReference>
<dbReference type="Pfam" id="PF10544">
    <property type="entry name" value="T5orf172"/>
    <property type="match status" value="1"/>
</dbReference>
<organism evidence="3 4">
    <name type="scientific">Acaromyces ingoldii</name>
    <dbReference type="NCBI Taxonomy" id="215250"/>
    <lineage>
        <taxon>Eukaryota</taxon>
        <taxon>Fungi</taxon>
        <taxon>Dikarya</taxon>
        <taxon>Basidiomycota</taxon>
        <taxon>Ustilaginomycotina</taxon>
        <taxon>Exobasidiomycetes</taxon>
        <taxon>Exobasidiales</taxon>
        <taxon>Cryptobasidiaceae</taxon>
        <taxon>Acaromyces</taxon>
    </lineage>
</organism>
<dbReference type="InParanoid" id="A0A316YMT0"/>
<feature type="compositionally biased region" description="Low complexity" evidence="1">
    <location>
        <begin position="347"/>
        <end position="356"/>
    </location>
</feature>
<dbReference type="Proteomes" id="UP000245768">
    <property type="component" value="Unassembled WGS sequence"/>
</dbReference>
<feature type="compositionally biased region" description="Basic residues" evidence="1">
    <location>
        <begin position="323"/>
        <end position="338"/>
    </location>
</feature>
<sequence length="570" mass="63448">MASPTRSRSQGATPQAMGPLERFARGFLLPKRKASKDEAEELSNAFSATSLVSPSSSRQQQQKHPSNHPQASSTHARHHHQQAVSSPSAHTSRPLPRPPLLLSYERNGGQDSVRPTSERLVPMPMPMPIPQHDWTPPPTKQAHGLPSSIPFHHEGRYPNPWELPLRQGASISPSPASIPAGVTSSMPTTPKPRAKAKSSGQATSSGKRKEAASEERDKARSRKPSKDIVTDPNIAPGLGQCWGIKKDGTRCTRRLSPSLSSSSSPVKAGREGTPAKKGDVIVVDDSDSSLSPGEESDDDDVRRDYCFQHAKEINRTNGFLLPGRRRRRQQPHHHRHDHSQRPRKESTTSLSASSSAEDSKGSSIQDETYIDFDDYLSPGGNSGRELSDRAKARLRTAMCRSPSKVDWKQRGYIYIYELRDRSTATHLALKVGRAVNVFKRIEQWRSRCQSKDPLLRAFFPQLERRPRPVAAAAEAQSSDDEEEQQGLMPGADAAKIQGMFLAHKWEHLCHLELEDLGTRLDEGQPCKDCGSRHREIFLVPRTKVLGYEGVRGIVEKWARFVRLVERSRRS</sequence>
<feature type="compositionally biased region" description="Low complexity" evidence="1">
    <location>
        <begin position="255"/>
        <end position="265"/>
    </location>
</feature>
<accession>A0A316YMT0</accession>
<feature type="region of interest" description="Disordered" evidence="1">
    <location>
        <begin position="1"/>
        <end position="301"/>
    </location>
</feature>